<proteinExistence type="inferred from homology"/>
<reference evidence="3" key="1">
    <citation type="journal article" date="2020" name="mSystems">
        <title>Genome- and Community-Level Interaction Insights into Carbon Utilization and Element Cycling Functions of Hydrothermarchaeota in Hydrothermal Sediment.</title>
        <authorList>
            <person name="Zhou Z."/>
            <person name="Liu Y."/>
            <person name="Xu W."/>
            <person name="Pan J."/>
            <person name="Luo Z.H."/>
            <person name="Li M."/>
        </authorList>
    </citation>
    <scope>NUCLEOTIDE SEQUENCE [LARGE SCALE GENOMIC DNA]</scope>
    <source>
        <strain evidence="3">HyVt-489</strain>
    </source>
</reference>
<dbReference type="EMBL" id="DRMN01000169">
    <property type="protein sequence ID" value="HFB54782.1"/>
    <property type="molecule type" value="Genomic_DNA"/>
</dbReference>
<evidence type="ECO:0000256" key="2">
    <source>
        <dbReference type="SAM" id="MobiDB-lite"/>
    </source>
</evidence>
<dbReference type="InterPro" id="IPR005321">
    <property type="entry name" value="Peptidase_S58_DmpA"/>
</dbReference>
<accession>A0A7C3C135</accession>
<gene>
    <name evidence="3" type="ORF">ENJ46_02570</name>
</gene>
<dbReference type="Pfam" id="PF03576">
    <property type="entry name" value="Peptidase_S58"/>
    <property type="match status" value="1"/>
</dbReference>
<dbReference type="Gene3D" id="3.60.70.12">
    <property type="entry name" value="L-amino peptidase D-ALA esterase/amidase"/>
    <property type="match status" value="1"/>
</dbReference>
<protein>
    <submittedName>
        <fullName evidence="3">Peptidase S58 family protein</fullName>
    </submittedName>
</protein>
<sequence>MYKPGPSNSLADIDGIQVGHASDAHVKTGTTVILCTASPAAGVDIRGGGPGLRETDVLNPENQIGRADAIVLSGGTVFGLAAADGVTTALAQQGIGLKKGRHLPTVPIVSSAILFDLTNGGHKDWADNPPYHALGIAALKDAQNNQDGIFSQGAVGAGTGAIAGIKQGGIGSTSLDLGDGVMVGALVAVNGVGSVYMPDGKTFWAQPFAIGDELGGQKANPDQEAAIDPHPKDSKKVDHGPGTNTTIGVVATSAKLTTAECKRVAMMAHDGFARAIRPVHTPFDGDTIFCISGGTVEIADGDARHYMLSQIGAAAADCMARAVARGVYVAQKDN</sequence>
<name>A0A7C3C135_9PROT</name>
<dbReference type="SUPFAM" id="SSF56266">
    <property type="entry name" value="DmpA/ArgJ-like"/>
    <property type="match status" value="1"/>
</dbReference>
<organism evidence="3">
    <name type="scientific">Hellea balneolensis</name>
    <dbReference type="NCBI Taxonomy" id="287478"/>
    <lineage>
        <taxon>Bacteria</taxon>
        <taxon>Pseudomonadati</taxon>
        <taxon>Pseudomonadota</taxon>
        <taxon>Alphaproteobacteria</taxon>
        <taxon>Maricaulales</taxon>
        <taxon>Robiginitomaculaceae</taxon>
        <taxon>Hellea</taxon>
    </lineage>
</organism>
<dbReference type="PANTHER" id="PTHR36512">
    <property type="entry name" value="D-AMINOPEPTIDASE"/>
    <property type="match status" value="1"/>
</dbReference>
<dbReference type="CDD" id="cd02252">
    <property type="entry name" value="nylC_like"/>
    <property type="match status" value="1"/>
</dbReference>
<dbReference type="AlphaFoldDB" id="A0A7C3C135"/>
<feature type="compositionally biased region" description="Basic and acidic residues" evidence="2">
    <location>
        <begin position="227"/>
        <end position="239"/>
    </location>
</feature>
<dbReference type="Proteomes" id="UP000886042">
    <property type="component" value="Unassembled WGS sequence"/>
</dbReference>
<evidence type="ECO:0000313" key="3">
    <source>
        <dbReference type="EMBL" id="HFB54782.1"/>
    </source>
</evidence>
<dbReference type="GO" id="GO:0004177">
    <property type="term" value="F:aminopeptidase activity"/>
    <property type="evidence" value="ECO:0007669"/>
    <property type="project" value="TreeGrafter"/>
</dbReference>
<dbReference type="InterPro" id="IPR016117">
    <property type="entry name" value="ArgJ-like_dom_sf"/>
</dbReference>
<evidence type="ECO:0000256" key="1">
    <source>
        <dbReference type="ARBA" id="ARBA00007068"/>
    </source>
</evidence>
<comment type="caution">
    <text evidence="3">The sequence shown here is derived from an EMBL/GenBank/DDBJ whole genome shotgun (WGS) entry which is preliminary data.</text>
</comment>
<dbReference type="PANTHER" id="PTHR36512:SF3">
    <property type="entry name" value="BLR5678 PROTEIN"/>
    <property type="match status" value="1"/>
</dbReference>
<comment type="similarity">
    <text evidence="1">Belongs to the peptidase S58 family.</text>
</comment>
<feature type="region of interest" description="Disordered" evidence="2">
    <location>
        <begin position="214"/>
        <end position="244"/>
    </location>
</feature>